<protein>
    <submittedName>
        <fullName evidence="1">Phage tail protein I</fullName>
    </submittedName>
</protein>
<dbReference type="Proteomes" id="UP000464865">
    <property type="component" value="Chromosome M15-11"/>
</dbReference>
<dbReference type="KEGG" id="roy:G3A56_07410"/>
<sequence>MSDFIPAILVPPGVSDQRDRDFIEALSQTLATFRPSALVVQDALTAPAALLAIMVVEAALLDFISPDMREDLMRAMIDAAPEIHAMRGTVAGVKKALETIGVSARWTQWWQEEPKAYHDTHKVVLFINDTVINGHAPLDLPNQKAAARIIAAAKRHSQDIAIQYGVRGEATLRLGAASRRGRTVRIMAPQLGDAAYSISTFAGTGAYALRSIRINAKAA</sequence>
<dbReference type="NCBIfam" id="TIGR01634">
    <property type="entry name" value="tail_P2_I"/>
    <property type="match status" value="1"/>
</dbReference>
<dbReference type="RefSeq" id="WP_003491947.1">
    <property type="nucleotide sequence ID" value="NZ_CP048632.1"/>
</dbReference>
<reference evidence="1 2" key="1">
    <citation type="submission" date="2020-02" db="EMBL/GenBank/DDBJ databases">
        <title>Plant-Promoting Endophytic Bacterium Rhizobium oryzihabitans sp. nov., Isolated from the Root of Rice.</title>
        <authorList>
            <person name="zhao J."/>
            <person name="Zhang G."/>
        </authorList>
    </citation>
    <scope>NUCLEOTIDE SEQUENCE [LARGE SCALE GENOMIC DNA]</scope>
    <source>
        <strain evidence="1 2">M15</strain>
    </source>
</reference>
<organism evidence="1 2">
    <name type="scientific">Rhizobium oryzihabitans</name>
    <dbReference type="NCBI Taxonomy" id="2267833"/>
    <lineage>
        <taxon>Bacteria</taxon>
        <taxon>Pseudomonadati</taxon>
        <taxon>Pseudomonadota</taxon>
        <taxon>Alphaproteobacteria</taxon>
        <taxon>Hyphomicrobiales</taxon>
        <taxon>Rhizobiaceae</taxon>
        <taxon>Rhizobium/Agrobacterium group</taxon>
        <taxon>Rhizobium</taxon>
    </lineage>
</organism>
<dbReference type="AlphaFoldDB" id="A0A7L5BG85"/>
<evidence type="ECO:0000313" key="2">
    <source>
        <dbReference type="Proteomes" id="UP000464865"/>
    </source>
</evidence>
<keyword evidence="2" id="KW-1185">Reference proteome</keyword>
<gene>
    <name evidence="1" type="ORF">G3A56_07410</name>
</gene>
<name>A0A7L5BG85_9HYPH</name>
<proteinExistence type="predicted"/>
<accession>A0A7L5BG85</accession>
<dbReference type="InterPro" id="IPR006521">
    <property type="entry name" value="Tail_protein_I"/>
</dbReference>
<dbReference type="Pfam" id="PF09684">
    <property type="entry name" value="Tail_P2_I"/>
    <property type="match status" value="1"/>
</dbReference>
<evidence type="ECO:0000313" key="1">
    <source>
        <dbReference type="EMBL" id="QIB37842.1"/>
    </source>
</evidence>
<dbReference type="EMBL" id="CP048632">
    <property type="protein sequence ID" value="QIB37842.1"/>
    <property type="molecule type" value="Genomic_DNA"/>
</dbReference>